<organism evidence="1 2">
    <name type="scientific">Jatrophihabitans cynanchi</name>
    <dbReference type="NCBI Taxonomy" id="2944128"/>
    <lineage>
        <taxon>Bacteria</taxon>
        <taxon>Bacillati</taxon>
        <taxon>Actinomycetota</taxon>
        <taxon>Actinomycetes</taxon>
        <taxon>Jatrophihabitantales</taxon>
        <taxon>Jatrophihabitantaceae</taxon>
        <taxon>Jatrophihabitans</taxon>
    </lineage>
</organism>
<evidence type="ECO:0000313" key="1">
    <source>
        <dbReference type="EMBL" id="WAX56537.1"/>
    </source>
</evidence>
<dbReference type="Pfam" id="PF11253">
    <property type="entry name" value="DUF3052"/>
    <property type="match status" value="1"/>
</dbReference>
<dbReference type="Proteomes" id="UP001164693">
    <property type="component" value="Chromosome"/>
</dbReference>
<evidence type="ECO:0000313" key="2">
    <source>
        <dbReference type="Proteomes" id="UP001164693"/>
    </source>
</evidence>
<keyword evidence="2" id="KW-1185">Reference proteome</keyword>
<gene>
    <name evidence="1" type="ORF">M6B22_18680</name>
</gene>
<sequence>MSSNPAGGPAAVSGPGTAERMGIKPQMIVMEFGSDEDIDQELRTAIEQLTGEEIVGEDSDEVVDVVLLWYRDGDGDLADLLVDAIAPLADDGFIWLLTPKRGRDDYVEPSDVTEAAAIAGLSQTSITTAGPHWSAARLVGRKARGSKR</sequence>
<proteinExistence type="predicted"/>
<accession>A0ABY7JYY6</accession>
<dbReference type="InterPro" id="IPR021412">
    <property type="entry name" value="DUF3052"/>
</dbReference>
<name>A0ABY7JYY6_9ACTN</name>
<dbReference type="EMBL" id="CP097463">
    <property type="protein sequence ID" value="WAX56537.1"/>
    <property type="molecule type" value="Genomic_DNA"/>
</dbReference>
<reference evidence="1" key="1">
    <citation type="submission" date="2022-05" db="EMBL/GenBank/DDBJ databases">
        <title>Jatrophihabitans sp. SB3-54 whole genome sequence.</title>
        <authorList>
            <person name="Suh M.K."/>
            <person name="Eom M.K."/>
            <person name="Kim J.S."/>
            <person name="Kim H.S."/>
            <person name="Do H.E."/>
            <person name="Shin Y.K."/>
            <person name="Lee J.-S."/>
        </authorList>
    </citation>
    <scope>NUCLEOTIDE SEQUENCE</scope>
    <source>
        <strain evidence="1">SB3-54</strain>
    </source>
</reference>
<protein>
    <submittedName>
        <fullName evidence="1">DUF3052 domain-containing protein</fullName>
    </submittedName>
</protein>